<dbReference type="NCBIfam" id="NF009167">
    <property type="entry name" value="PRK12514.1"/>
    <property type="match status" value="1"/>
</dbReference>
<accession>A0ABW7I2F1</accession>
<dbReference type="Gene3D" id="1.10.10.10">
    <property type="entry name" value="Winged helix-like DNA-binding domain superfamily/Winged helix DNA-binding domain"/>
    <property type="match status" value="1"/>
</dbReference>
<name>A0ABW7I2F1_9RHOB</name>
<dbReference type="NCBIfam" id="TIGR02937">
    <property type="entry name" value="sigma70-ECF"/>
    <property type="match status" value="1"/>
</dbReference>
<evidence type="ECO:0000313" key="8">
    <source>
        <dbReference type="Proteomes" id="UP001607157"/>
    </source>
</evidence>
<keyword evidence="2" id="KW-0805">Transcription regulation</keyword>
<sequence>MPGAHVTRDEIENLIARAALGERAAFGDLYAHTSAKLFGICLRVLNDGAEAEEALQEAFVKIWRNADRYRANGLSPMTWLITVARNTAIDRARKRREAQPGLDAAEAMADAAPGPEAQAIASSEAARLDGCLAELDGSHAEAVRRAYLEGETYAELATHFDVPLNTMRTWLRRSLLKLKECLTR</sequence>
<dbReference type="Pfam" id="PF08281">
    <property type="entry name" value="Sigma70_r4_2"/>
    <property type="match status" value="1"/>
</dbReference>
<proteinExistence type="inferred from homology"/>
<gene>
    <name evidence="7" type="ORF">ACGRVM_00400</name>
</gene>
<dbReference type="Proteomes" id="UP001607157">
    <property type="component" value="Unassembled WGS sequence"/>
</dbReference>
<dbReference type="InterPro" id="IPR013324">
    <property type="entry name" value="RNA_pol_sigma_r3/r4-like"/>
</dbReference>
<comment type="similarity">
    <text evidence="1">Belongs to the sigma-70 factor family. ECF subfamily.</text>
</comment>
<evidence type="ECO:0000256" key="4">
    <source>
        <dbReference type="ARBA" id="ARBA00023163"/>
    </source>
</evidence>
<dbReference type="Gene3D" id="1.10.1740.10">
    <property type="match status" value="1"/>
</dbReference>
<protein>
    <submittedName>
        <fullName evidence="7">Sigma-70 family RNA polymerase sigma factor</fullName>
    </submittedName>
</protein>
<evidence type="ECO:0000313" key="7">
    <source>
        <dbReference type="EMBL" id="MFH0252337.1"/>
    </source>
</evidence>
<evidence type="ECO:0000259" key="5">
    <source>
        <dbReference type="Pfam" id="PF04542"/>
    </source>
</evidence>
<dbReference type="InterPro" id="IPR013325">
    <property type="entry name" value="RNA_pol_sigma_r2"/>
</dbReference>
<keyword evidence="4" id="KW-0804">Transcription</keyword>
<dbReference type="InterPro" id="IPR013249">
    <property type="entry name" value="RNA_pol_sigma70_r4_t2"/>
</dbReference>
<dbReference type="Pfam" id="PF04542">
    <property type="entry name" value="Sigma70_r2"/>
    <property type="match status" value="1"/>
</dbReference>
<evidence type="ECO:0000256" key="2">
    <source>
        <dbReference type="ARBA" id="ARBA00023015"/>
    </source>
</evidence>
<dbReference type="PANTHER" id="PTHR43133:SF62">
    <property type="entry name" value="RNA POLYMERASE SIGMA FACTOR SIGZ"/>
    <property type="match status" value="1"/>
</dbReference>
<evidence type="ECO:0000256" key="3">
    <source>
        <dbReference type="ARBA" id="ARBA00023082"/>
    </source>
</evidence>
<comment type="caution">
    <text evidence="7">The sequence shown here is derived from an EMBL/GenBank/DDBJ whole genome shotgun (WGS) entry which is preliminary data.</text>
</comment>
<dbReference type="PANTHER" id="PTHR43133">
    <property type="entry name" value="RNA POLYMERASE ECF-TYPE SIGMA FACTO"/>
    <property type="match status" value="1"/>
</dbReference>
<evidence type="ECO:0000256" key="1">
    <source>
        <dbReference type="ARBA" id="ARBA00010641"/>
    </source>
</evidence>
<dbReference type="InterPro" id="IPR014284">
    <property type="entry name" value="RNA_pol_sigma-70_dom"/>
</dbReference>
<dbReference type="InterPro" id="IPR036388">
    <property type="entry name" value="WH-like_DNA-bd_sf"/>
</dbReference>
<feature type="domain" description="RNA polymerase sigma factor 70 region 4 type 2" evidence="6">
    <location>
        <begin position="127"/>
        <end position="178"/>
    </location>
</feature>
<dbReference type="InterPro" id="IPR007627">
    <property type="entry name" value="RNA_pol_sigma70_r2"/>
</dbReference>
<feature type="domain" description="RNA polymerase sigma-70 region 2" evidence="5">
    <location>
        <begin position="29"/>
        <end position="96"/>
    </location>
</feature>
<dbReference type="SUPFAM" id="SSF88659">
    <property type="entry name" value="Sigma3 and sigma4 domains of RNA polymerase sigma factors"/>
    <property type="match status" value="1"/>
</dbReference>
<dbReference type="InterPro" id="IPR039425">
    <property type="entry name" value="RNA_pol_sigma-70-like"/>
</dbReference>
<evidence type="ECO:0000259" key="6">
    <source>
        <dbReference type="Pfam" id="PF08281"/>
    </source>
</evidence>
<organism evidence="7 8">
    <name type="scientific">Roseovarius aquimarinus</name>
    <dbReference type="NCBI Taxonomy" id="1229156"/>
    <lineage>
        <taxon>Bacteria</taxon>
        <taxon>Pseudomonadati</taxon>
        <taxon>Pseudomonadota</taxon>
        <taxon>Alphaproteobacteria</taxon>
        <taxon>Rhodobacterales</taxon>
        <taxon>Roseobacteraceae</taxon>
        <taxon>Roseovarius</taxon>
    </lineage>
</organism>
<keyword evidence="3" id="KW-0731">Sigma factor</keyword>
<dbReference type="SUPFAM" id="SSF88946">
    <property type="entry name" value="Sigma2 domain of RNA polymerase sigma factors"/>
    <property type="match status" value="1"/>
</dbReference>
<reference evidence="7 8" key="1">
    <citation type="submission" date="2024-10" db="EMBL/GenBank/DDBJ databases">
        <authorList>
            <person name="Yang X.-N."/>
        </authorList>
    </citation>
    <scope>NUCLEOTIDE SEQUENCE [LARGE SCALE GENOMIC DNA]</scope>
    <source>
        <strain evidence="7 8">CAU 1059</strain>
    </source>
</reference>
<dbReference type="EMBL" id="JBIHMM010000001">
    <property type="protein sequence ID" value="MFH0252337.1"/>
    <property type="molecule type" value="Genomic_DNA"/>
</dbReference>
<keyword evidence="8" id="KW-1185">Reference proteome</keyword>
<dbReference type="RefSeq" id="WP_377169825.1">
    <property type="nucleotide sequence ID" value="NZ_JBHTJC010000001.1"/>
</dbReference>